<dbReference type="PANTHER" id="PTHR34979">
    <property type="entry name" value="INNER MEMBRANE PROTEIN YGAZ"/>
    <property type="match status" value="1"/>
</dbReference>
<dbReference type="OrthoDB" id="3177005at2"/>
<evidence type="ECO:0000256" key="2">
    <source>
        <dbReference type="ARBA" id="ARBA00010735"/>
    </source>
</evidence>
<evidence type="ECO:0000313" key="10">
    <source>
        <dbReference type="Proteomes" id="UP000050417"/>
    </source>
</evidence>
<evidence type="ECO:0000256" key="3">
    <source>
        <dbReference type="ARBA" id="ARBA00022448"/>
    </source>
</evidence>
<keyword evidence="10" id="KW-1185">Reference proteome</keyword>
<comment type="similarity">
    <text evidence="2">Belongs to the AzlC family.</text>
</comment>
<feature type="transmembrane region" description="Helical" evidence="8">
    <location>
        <begin position="20"/>
        <end position="42"/>
    </location>
</feature>
<dbReference type="InterPro" id="IPR011606">
    <property type="entry name" value="Brnchd-chn_aa_trnsp_permease"/>
</dbReference>
<dbReference type="STRING" id="1134406.ADN00_10390"/>
<feature type="transmembrane region" description="Helical" evidence="8">
    <location>
        <begin position="195"/>
        <end position="213"/>
    </location>
</feature>
<dbReference type="PATRIC" id="fig|1134406.4.peg.2544"/>
<sequence>MSTPELTEEKIHSPAARWMSGMASALPIVIGYVTIGFAYGVLANKAGLSMLNTLLMSLIVFAGSAQFIAVGLFAAGAPLLSIIATTFVVNLRHLLMSASIAPKLQGWGKARLAWYAFELTDETFGLHSAHFAQHTPDPLWVFAANLTSQVAWVAGSWLGAAFGQLISDVRPYALDYALPAMFIALLVMQLRGLNTLLVAAAAGVVSTGLMLAGMDQWSVILATLLGATLGMGLELWINKES</sequence>
<evidence type="ECO:0000256" key="4">
    <source>
        <dbReference type="ARBA" id="ARBA00022475"/>
    </source>
</evidence>
<dbReference type="PANTHER" id="PTHR34979:SF1">
    <property type="entry name" value="INNER MEMBRANE PROTEIN YGAZ"/>
    <property type="match status" value="1"/>
</dbReference>
<keyword evidence="7 8" id="KW-0472">Membrane</keyword>
<dbReference type="AlphaFoldDB" id="A0A0P6X575"/>
<comment type="caution">
    <text evidence="9">The sequence shown here is derived from an EMBL/GenBank/DDBJ whole genome shotgun (WGS) entry which is preliminary data.</text>
</comment>
<feature type="transmembrane region" description="Helical" evidence="8">
    <location>
        <begin position="219"/>
        <end position="237"/>
    </location>
</feature>
<dbReference type="GO" id="GO:1903785">
    <property type="term" value="P:L-valine transmembrane transport"/>
    <property type="evidence" value="ECO:0007669"/>
    <property type="project" value="TreeGrafter"/>
</dbReference>
<comment type="subcellular location">
    <subcellularLocation>
        <location evidence="1">Cell membrane</location>
        <topology evidence="1">Multi-pass membrane protein</topology>
    </subcellularLocation>
</comment>
<dbReference type="EMBL" id="LGCL01000024">
    <property type="protein sequence ID" value="KPL76979.1"/>
    <property type="molecule type" value="Genomic_DNA"/>
</dbReference>
<name>A0A0P6X575_9CHLR</name>
<keyword evidence="4" id="KW-1003">Cell membrane</keyword>
<gene>
    <name evidence="9" type="ORF">ADN00_10390</name>
</gene>
<accession>A0A0P6X575</accession>
<evidence type="ECO:0000313" key="9">
    <source>
        <dbReference type="EMBL" id="KPL76979.1"/>
    </source>
</evidence>
<evidence type="ECO:0000256" key="5">
    <source>
        <dbReference type="ARBA" id="ARBA00022692"/>
    </source>
</evidence>
<keyword evidence="3" id="KW-0813">Transport</keyword>
<evidence type="ECO:0000256" key="8">
    <source>
        <dbReference type="SAM" id="Phobius"/>
    </source>
</evidence>
<keyword evidence="6 8" id="KW-1133">Transmembrane helix</keyword>
<dbReference type="GO" id="GO:0005886">
    <property type="term" value="C:plasma membrane"/>
    <property type="evidence" value="ECO:0007669"/>
    <property type="project" value="UniProtKB-SubCell"/>
</dbReference>
<keyword evidence="5 8" id="KW-0812">Transmembrane</keyword>
<protein>
    <submittedName>
        <fullName evidence="9">Branched-chain amino acid ABC transporter permease</fullName>
    </submittedName>
</protein>
<evidence type="ECO:0000256" key="6">
    <source>
        <dbReference type="ARBA" id="ARBA00022989"/>
    </source>
</evidence>
<dbReference type="Proteomes" id="UP000050417">
    <property type="component" value="Unassembled WGS sequence"/>
</dbReference>
<organism evidence="9 10">
    <name type="scientific">Ornatilinea apprima</name>
    <dbReference type="NCBI Taxonomy" id="1134406"/>
    <lineage>
        <taxon>Bacteria</taxon>
        <taxon>Bacillati</taxon>
        <taxon>Chloroflexota</taxon>
        <taxon>Anaerolineae</taxon>
        <taxon>Anaerolineales</taxon>
        <taxon>Anaerolineaceae</taxon>
        <taxon>Ornatilinea</taxon>
    </lineage>
</organism>
<dbReference type="RefSeq" id="WP_075062932.1">
    <property type="nucleotide sequence ID" value="NZ_LGCL01000024.1"/>
</dbReference>
<evidence type="ECO:0000256" key="1">
    <source>
        <dbReference type="ARBA" id="ARBA00004651"/>
    </source>
</evidence>
<dbReference type="Pfam" id="PF03591">
    <property type="entry name" value="AzlC"/>
    <property type="match status" value="1"/>
</dbReference>
<reference evidence="9 10" key="1">
    <citation type="submission" date="2015-07" db="EMBL/GenBank/DDBJ databases">
        <title>Genome sequence of Ornatilinea apprima DSM 23815.</title>
        <authorList>
            <person name="Hemp J."/>
            <person name="Ward L.M."/>
            <person name="Pace L.A."/>
            <person name="Fischer W.W."/>
        </authorList>
    </citation>
    <scope>NUCLEOTIDE SEQUENCE [LARGE SCALE GENOMIC DNA]</scope>
    <source>
        <strain evidence="9 10">P3M-1</strain>
    </source>
</reference>
<evidence type="ECO:0000256" key="7">
    <source>
        <dbReference type="ARBA" id="ARBA00023136"/>
    </source>
</evidence>
<feature type="transmembrane region" description="Helical" evidence="8">
    <location>
        <begin position="54"/>
        <end position="74"/>
    </location>
</feature>
<proteinExistence type="inferred from homology"/>